<evidence type="ECO:0000313" key="2">
    <source>
        <dbReference type="Proteomes" id="UP000762676"/>
    </source>
</evidence>
<dbReference type="EMBL" id="BMAT01001001">
    <property type="protein sequence ID" value="GFR77864.1"/>
    <property type="molecule type" value="Genomic_DNA"/>
</dbReference>
<name>A0AAV4FX67_9GAST</name>
<protein>
    <submittedName>
        <fullName evidence="1">Uncharacterized protein</fullName>
    </submittedName>
</protein>
<organism evidence="1 2">
    <name type="scientific">Elysia marginata</name>
    <dbReference type="NCBI Taxonomy" id="1093978"/>
    <lineage>
        <taxon>Eukaryota</taxon>
        <taxon>Metazoa</taxon>
        <taxon>Spiralia</taxon>
        <taxon>Lophotrochozoa</taxon>
        <taxon>Mollusca</taxon>
        <taxon>Gastropoda</taxon>
        <taxon>Heterobranchia</taxon>
        <taxon>Euthyneura</taxon>
        <taxon>Panpulmonata</taxon>
        <taxon>Sacoglossa</taxon>
        <taxon>Placobranchoidea</taxon>
        <taxon>Plakobranchidae</taxon>
        <taxon>Elysia</taxon>
    </lineage>
</organism>
<gene>
    <name evidence="1" type="ORF">ElyMa_000519100</name>
</gene>
<reference evidence="1 2" key="1">
    <citation type="journal article" date="2021" name="Elife">
        <title>Chloroplast acquisition without the gene transfer in kleptoplastic sea slugs, Plakobranchus ocellatus.</title>
        <authorList>
            <person name="Maeda T."/>
            <person name="Takahashi S."/>
            <person name="Yoshida T."/>
            <person name="Shimamura S."/>
            <person name="Takaki Y."/>
            <person name="Nagai Y."/>
            <person name="Toyoda A."/>
            <person name="Suzuki Y."/>
            <person name="Arimoto A."/>
            <person name="Ishii H."/>
            <person name="Satoh N."/>
            <person name="Nishiyama T."/>
            <person name="Hasebe M."/>
            <person name="Maruyama T."/>
            <person name="Minagawa J."/>
            <person name="Obokata J."/>
            <person name="Shigenobu S."/>
        </authorList>
    </citation>
    <scope>NUCLEOTIDE SEQUENCE [LARGE SCALE GENOMIC DNA]</scope>
</reference>
<dbReference type="Proteomes" id="UP000762676">
    <property type="component" value="Unassembled WGS sequence"/>
</dbReference>
<sequence>MFVLGHSEQTGLLFTARMAALIAVYGSLVAAEHNPQPLYFKKISVPTSRFNSNVGKSTEKPAFCNDLDCPEYKQVLKTKVRINGVAAQ</sequence>
<accession>A0AAV4FX67</accession>
<proteinExistence type="predicted"/>
<keyword evidence="2" id="KW-1185">Reference proteome</keyword>
<comment type="caution">
    <text evidence="1">The sequence shown here is derived from an EMBL/GenBank/DDBJ whole genome shotgun (WGS) entry which is preliminary data.</text>
</comment>
<evidence type="ECO:0000313" key="1">
    <source>
        <dbReference type="EMBL" id="GFR77864.1"/>
    </source>
</evidence>
<dbReference type="AlphaFoldDB" id="A0AAV4FX67"/>